<name>A0A1F6MB16_9BACT</name>
<gene>
    <name evidence="1" type="ORF">A3D53_02350</name>
</gene>
<dbReference type="Proteomes" id="UP000176413">
    <property type="component" value="Unassembled WGS sequence"/>
</dbReference>
<dbReference type="EMBL" id="MFQA01000034">
    <property type="protein sequence ID" value="OGH68693.1"/>
    <property type="molecule type" value="Genomic_DNA"/>
</dbReference>
<organism evidence="1 2">
    <name type="scientific">Candidatus Magasanikbacteria bacterium RIFCSPHIGHO2_02_FULL_45_10</name>
    <dbReference type="NCBI Taxonomy" id="1798679"/>
    <lineage>
        <taxon>Bacteria</taxon>
        <taxon>Candidatus Magasanikiibacteriota</taxon>
    </lineage>
</organism>
<proteinExistence type="predicted"/>
<reference evidence="1 2" key="1">
    <citation type="journal article" date="2016" name="Nat. Commun.">
        <title>Thousands of microbial genomes shed light on interconnected biogeochemical processes in an aquifer system.</title>
        <authorList>
            <person name="Anantharaman K."/>
            <person name="Brown C.T."/>
            <person name="Hug L.A."/>
            <person name="Sharon I."/>
            <person name="Castelle C.J."/>
            <person name="Probst A.J."/>
            <person name="Thomas B.C."/>
            <person name="Singh A."/>
            <person name="Wilkins M.J."/>
            <person name="Karaoz U."/>
            <person name="Brodie E.L."/>
            <person name="Williams K.H."/>
            <person name="Hubbard S.S."/>
            <person name="Banfield J.F."/>
        </authorList>
    </citation>
    <scope>NUCLEOTIDE SEQUENCE [LARGE SCALE GENOMIC DNA]</scope>
</reference>
<accession>A0A1F6MB16</accession>
<dbReference type="AlphaFoldDB" id="A0A1F6MB16"/>
<protein>
    <submittedName>
        <fullName evidence="1">Uncharacterized protein</fullName>
    </submittedName>
</protein>
<comment type="caution">
    <text evidence="1">The sequence shown here is derived from an EMBL/GenBank/DDBJ whole genome shotgun (WGS) entry which is preliminary data.</text>
</comment>
<evidence type="ECO:0000313" key="2">
    <source>
        <dbReference type="Proteomes" id="UP000176413"/>
    </source>
</evidence>
<evidence type="ECO:0000313" key="1">
    <source>
        <dbReference type="EMBL" id="OGH68693.1"/>
    </source>
</evidence>
<sequence>MADKKTIKPKKRSRDLFVHEVSNLATGLSFVSEELQAYKHNDRDVRELIDNLAILAKRLYQAVKEKISA</sequence>